<dbReference type="SUPFAM" id="SSF50978">
    <property type="entry name" value="WD40 repeat-like"/>
    <property type="match status" value="1"/>
</dbReference>
<dbReference type="Pfam" id="PF00400">
    <property type="entry name" value="WD40"/>
    <property type="match status" value="6"/>
</dbReference>
<dbReference type="Pfam" id="PF04494">
    <property type="entry name" value="TFIID_NTD2"/>
    <property type="match status" value="1"/>
</dbReference>
<evidence type="ECO:0000256" key="6">
    <source>
        <dbReference type="ARBA" id="ARBA00023163"/>
    </source>
</evidence>
<dbReference type="PANTHER" id="PTHR19879:SF1">
    <property type="entry name" value="CANNONBALL-RELATED"/>
    <property type="match status" value="1"/>
</dbReference>
<dbReference type="InterPro" id="IPR036322">
    <property type="entry name" value="WD40_repeat_dom_sf"/>
</dbReference>
<dbReference type="CDD" id="cd00200">
    <property type="entry name" value="WD40"/>
    <property type="match status" value="1"/>
</dbReference>
<evidence type="ECO:0000313" key="12">
    <source>
        <dbReference type="Proteomes" id="UP000318582"/>
    </source>
</evidence>
<feature type="repeat" description="WD" evidence="9">
    <location>
        <begin position="420"/>
        <end position="452"/>
    </location>
</feature>
<dbReference type="SMART" id="SM00320">
    <property type="entry name" value="WD40"/>
    <property type="match status" value="6"/>
</dbReference>
<keyword evidence="5" id="KW-0805">Transcription regulation</keyword>
<evidence type="ECO:0000256" key="8">
    <source>
        <dbReference type="ARBA" id="ARBA00044130"/>
    </source>
</evidence>
<name>A0A507EGB8_9FUNG</name>
<comment type="subcellular location">
    <subcellularLocation>
        <location evidence="1">Nucleus</location>
    </subcellularLocation>
</comment>
<dbReference type="InterPro" id="IPR006594">
    <property type="entry name" value="LisH"/>
</dbReference>
<proteinExistence type="inferred from homology"/>
<accession>A0A507EGB8</accession>
<dbReference type="InterPro" id="IPR015943">
    <property type="entry name" value="WD40/YVTN_repeat-like_dom_sf"/>
</dbReference>
<dbReference type="InterPro" id="IPR019775">
    <property type="entry name" value="WD40_repeat_CS"/>
</dbReference>
<dbReference type="InterPro" id="IPR001680">
    <property type="entry name" value="WD40_rpt"/>
</dbReference>
<keyword evidence="6" id="KW-0804">Transcription</keyword>
<dbReference type="PROSITE" id="PS50896">
    <property type="entry name" value="LISH"/>
    <property type="match status" value="1"/>
</dbReference>
<comment type="caution">
    <text evidence="11">The sequence shown here is derived from an EMBL/GenBank/DDBJ whole genome shotgun (WGS) entry which is preliminary data.</text>
</comment>
<gene>
    <name evidence="11" type="ORF">PhCBS80983_g00123</name>
</gene>
<feature type="repeat" description="WD" evidence="9">
    <location>
        <begin position="314"/>
        <end position="350"/>
    </location>
</feature>
<evidence type="ECO:0000256" key="3">
    <source>
        <dbReference type="ARBA" id="ARBA00022574"/>
    </source>
</evidence>
<feature type="repeat" description="WD" evidence="9">
    <location>
        <begin position="546"/>
        <end position="587"/>
    </location>
</feature>
<organism evidence="11 12">
    <name type="scientific">Powellomyces hirtus</name>
    <dbReference type="NCBI Taxonomy" id="109895"/>
    <lineage>
        <taxon>Eukaryota</taxon>
        <taxon>Fungi</taxon>
        <taxon>Fungi incertae sedis</taxon>
        <taxon>Chytridiomycota</taxon>
        <taxon>Chytridiomycota incertae sedis</taxon>
        <taxon>Chytridiomycetes</taxon>
        <taxon>Spizellomycetales</taxon>
        <taxon>Powellomycetaceae</taxon>
        <taxon>Powellomyces</taxon>
    </lineage>
</organism>
<dbReference type="GO" id="GO:0016251">
    <property type="term" value="F:RNA polymerase II general transcription initiation factor activity"/>
    <property type="evidence" value="ECO:0007669"/>
    <property type="project" value="TreeGrafter"/>
</dbReference>
<dbReference type="PROSITE" id="PS50294">
    <property type="entry name" value="WD_REPEATS_REGION"/>
    <property type="match status" value="6"/>
</dbReference>
<keyword evidence="12" id="KW-1185">Reference proteome</keyword>
<protein>
    <recommendedName>
        <fullName evidence="8">Transcription initiation factor TFIID subunit 5</fullName>
    </recommendedName>
</protein>
<dbReference type="PROSITE" id="PS50082">
    <property type="entry name" value="WD_REPEATS_2"/>
    <property type="match status" value="6"/>
</dbReference>
<evidence type="ECO:0000256" key="7">
    <source>
        <dbReference type="ARBA" id="ARBA00023242"/>
    </source>
</evidence>
<evidence type="ECO:0000256" key="1">
    <source>
        <dbReference type="ARBA" id="ARBA00004123"/>
    </source>
</evidence>
<dbReference type="AlphaFoldDB" id="A0A507EGB8"/>
<dbReference type="EMBL" id="QEAQ01000001">
    <property type="protein sequence ID" value="TPX62861.1"/>
    <property type="molecule type" value="Genomic_DNA"/>
</dbReference>
<feature type="domain" description="TFIID subunit TAF5 NTD2" evidence="10">
    <location>
        <begin position="59"/>
        <end position="187"/>
    </location>
</feature>
<evidence type="ECO:0000313" key="11">
    <source>
        <dbReference type="EMBL" id="TPX62861.1"/>
    </source>
</evidence>
<dbReference type="Proteomes" id="UP000318582">
    <property type="component" value="Unassembled WGS sequence"/>
</dbReference>
<evidence type="ECO:0000259" key="10">
    <source>
        <dbReference type="Pfam" id="PF04494"/>
    </source>
</evidence>
<dbReference type="InterPro" id="IPR020472">
    <property type="entry name" value="WD40_PAC1"/>
</dbReference>
<keyword evidence="4" id="KW-0677">Repeat</keyword>
<comment type="similarity">
    <text evidence="2">Belongs to the WD repeat TAF5 family.</text>
</comment>
<dbReference type="PANTHER" id="PTHR19879">
    <property type="entry name" value="TRANSCRIPTION INITIATION FACTOR TFIID"/>
    <property type="match status" value="1"/>
</dbReference>
<evidence type="ECO:0000256" key="9">
    <source>
        <dbReference type="PROSITE-ProRule" id="PRU00221"/>
    </source>
</evidence>
<feature type="repeat" description="WD" evidence="9">
    <location>
        <begin position="504"/>
        <end position="545"/>
    </location>
</feature>
<evidence type="ECO:0000256" key="2">
    <source>
        <dbReference type="ARBA" id="ARBA00009435"/>
    </source>
</evidence>
<dbReference type="GO" id="GO:0005669">
    <property type="term" value="C:transcription factor TFIID complex"/>
    <property type="evidence" value="ECO:0007669"/>
    <property type="project" value="TreeGrafter"/>
</dbReference>
<dbReference type="STRING" id="109895.A0A507EGB8"/>
<dbReference type="PRINTS" id="PR00320">
    <property type="entry name" value="GPROTEINBRPT"/>
</dbReference>
<feature type="repeat" description="WD" evidence="9">
    <location>
        <begin position="378"/>
        <end position="419"/>
    </location>
</feature>
<feature type="repeat" description="WD" evidence="9">
    <location>
        <begin position="462"/>
        <end position="503"/>
    </location>
</feature>
<dbReference type="GO" id="GO:0006367">
    <property type="term" value="P:transcription initiation at RNA polymerase II promoter"/>
    <property type="evidence" value="ECO:0007669"/>
    <property type="project" value="TreeGrafter"/>
</dbReference>
<keyword evidence="7" id="KW-0539">Nucleus</keyword>
<dbReference type="SUPFAM" id="SSF160897">
    <property type="entry name" value="Taf5 N-terminal domain-like"/>
    <property type="match status" value="1"/>
</dbReference>
<dbReference type="InterPro" id="IPR037264">
    <property type="entry name" value="TFIID_NTD2_sf"/>
</dbReference>
<dbReference type="Gene3D" id="1.25.40.500">
    <property type="entry name" value="TFIID subunit TAF5, NTD2 domain"/>
    <property type="match status" value="1"/>
</dbReference>
<evidence type="ECO:0000256" key="5">
    <source>
        <dbReference type="ARBA" id="ARBA00023015"/>
    </source>
</evidence>
<dbReference type="FunFam" id="2.130.10.10:FF:000243">
    <property type="entry name" value="Transcription initiation factor TFIID subunit 5"/>
    <property type="match status" value="1"/>
</dbReference>
<dbReference type="InterPro" id="IPR007582">
    <property type="entry name" value="TFIID_NTD2"/>
</dbReference>
<reference evidence="11 12" key="1">
    <citation type="journal article" date="2019" name="Sci. Rep.">
        <title>Comparative genomics of chytrid fungi reveal insights into the obligate biotrophic and pathogenic lifestyle of Synchytrium endobioticum.</title>
        <authorList>
            <person name="van de Vossenberg B.T.L.H."/>
            <person name="Warris S."/>
            <person name="Nguyen H.D.T."/>
            <person name="van Gent-Pelzer M.P.E."/>
            <person name="Joly D.L."/>
            <person name="van de Geest H.C."/>
            <person name="Bonants P.J.M."/>
            <person name="Smith D.S."/>
            <person name="Levesque C.A."/>
            <person name="van der Lee T.A.J."/>
        </authorList>
    </citation>
    <scope>NUCLEOTIDE SEQUENCE [LARGE SCALE GENOMIC DNA]</scope>
    <source>
        <strain evidence="11 12">CBS 809.83</strain>
    </source>
</reference>
<dbReference type="PROSITE" id="PS00678">
    <property type="entry name" value="WD_REPEATS_1"/>
    <property type="match status" value="4"/>
</dbReference>
<sequence length="635" mass="71432">MAQEHPDRLVAAYLKSRGYRQSEATFKKEAVVTPPTTWNGRGEASIPDFILFYNESEASNPNAYQRSYERLRKWVEDSIDKYKMELRKVLFPIFVHAYLDLVGRGLRDQAKSFIDSFKSDHTEFYGQDVQRLSAVTEPHHATENELAQTYRSNRFNVQMSRYSFELLLSYLQDNKFMLILRIVNEHISIFVENVLPDAAEDDDDLAAQLGLAGQPSHQLESFNKQKLLLGELPPDIPFLTDLERTIKEEAPSDVNELLEELQKVKKEPSADAPTIAYPPKRLLDIPAAIEELREARNRVQVTPMSPISICCYTFHNTYGSLQSLRLSPDASMIAGGFADSFIRLWDIDTGLTKGANSARADKSKDVVSSSDLGPARRLVGHAGPVYATSFSADQRYLISCSEDQTARLWSLDTYTNLVAYKGHNYPVWDVDFSPQGWYFATASHDKTARLWSCDHIYPLRIFVGHLSDVDTVKFHPNGSYVLTGSTDRTSRLWDIQRGECVRVFKGHNGAVQTVAFSPDGRTMASAGEDHTVMLWDIGSGKRLKKLVGHTGMVYGLEFSKDGTVLASGGADNSVRIWDVKKAETKEIGVKKDHSKALDRPSQSLLGAYPTKRTPIYDLRFTRTNILMALGAFTLD</sequence>
<keyword evidence="3 9" id="KW-0853">WD repeat</keyword>
<evidence type="ECO:0000256" key="4">
    <source>
        <dbReference type="ARBA" id="ARBA00022737"/>
    </source>
</evidence>
<dbReference type="CDD" id="cd08044">
    <property type="entry name" value="TAF5_NTD2"/>
    <property type="match status" value="1"/>
</dbReference>
<dbReference type="Gene3D" id="2.130.10.10">
    <property type="entry name" value="YVTN repeat-like/Quinoprotein amine dehydrogenase"/>
    <property type="match status" value="2"/>
</dbReference>